<comment type="caution">
    <text evidence="1">The sequence shown here is derived from an EMBL/GenBank/DDBJ whole genome shotgun (WGS) entry which is preliminary data.</text>
</comment>
<accession>A0ABV2LZS7</accession>
<proteinExistence type="predicted"/>
<protein>
    <recommendedName>
        <fullName evidence="3">Transcriptional regulator, AbiEi antitoxin, Type IV TA system</fullName>
    </recommendedName>
</protein>
<gene>
    <name evidence="1" type="ORF">ABID24_000933</name>
</gene>
<dbReference type="InterPro" id="IPR045738">
    <property type="entry name" value="DUF6088"/>
</dbReference>
<reference evidence="1 2" key="1">
    <citation type="submission" date="2024-06" db="EMBL/GenBank/DDBJ databases">
        <title>Genomic Encyclopedia of Type Strains, Phase IV (KMG-IV): sequencing the most valuable type-strain genomes for metagenomic binning, comparative biology and taxonomic classification.</title>
        <authorList>
            <person name="Goeker M."/>
        </authorList>
    </citation>
    <scope>NUCLEOTIDE SEQUENCE [LARGE SCALE GENOMIC DNA]</scope>
    <source>
        <strain evidence="1 2">DSM 29492</strain>
    </source>
</reference>
<evidence type="ECO:0008006" key="3">
    <source>
        <dbReference type="Google" id="ProtNLM"/>
    </source>
</evidence>
<dbReference type="RefSeq" id="WP_257464239.1">
    <property type="nucleotide sequence ID" value="NZ_BAABXP010000006.1"/>
</dbReference>
<dbReference type="Pfam" id="PF19570">
    <property type="entry name" value="DUF6088"/>
    <property type="match status" value="1"/>
</dbReference>
<dbReference type="Proteomes" id="UP001549106">
    <property type="component" value="Unassembled WGS sequence"/>
</dbReference>
<evidence type="ECO:0000313" key="1">
    <source>
        <dbReference type="EMBL" id="MET3749699.1"/>
    </source>
</evidence>
<dbReference type="EMBL" id="JBEPMJ010000005">
    <property type="protein sequence ID" value="MET3749699.1"/>
    <property type="molecule type" value="Genomic_DNA"/>
</dbReference>
<name>A0ABV2LZS7_9FIRM</name>
<organism evidence="1 2">
    <name type="scientific">Blautia caecimuris</name>
    <dbReference type="NCBI Taxonomy" id="1796615"/>
    <lineage>
        <taxon>Bacteria</taxon>
        <taxon>Bacillati</taxon>
        <taxon>Bacillota</taxon>
        <taxon>Clostridia</taxon>
        <taxon>Lachnospirales</taxon>
        <taxon>Lachnospiraceae</taxon>
        <taxon>Blautia</taxon>
    </lineage>
</organism>
<sequence length="206" mass="24238">MLYEYLEENYKPNEPIFVSDVQLPVSAVNLRKMFKELCDSGKINRFDKGVYYIPRQSRLKGGVPLGADVVARAKYIYRNGRVEGYYSGYTFANQLGITTQVPYVVEIVSNNASSRFREIDMKGRKIVLRKSRIIITEKNYRTLQLLDLLSNITQYADEDMEDSYSRVKTYIQNEGISREEVDQYIKKYPERIYKNMYEMRVFDVFA</sequence>
<keyword evidence="2" id="KW-1185">Reference proteome</keyword>
<evidence type="ECO:0000313" key="2">
    <source>
        <dbReference type="Proteomes" id="UP001549106"/>
    </source>
</evidence>